<dbReference type="KEGG" id="als:DJ013_18525"/>
<dbReference type="PANTHER" id="PTHR33877:SF2">
    <property type="entry name" value="OS07G0170200 PROTEIN"/>
    <property type="match status" value="1"/>
</dbReference>
<proteinExistence type="predicted"/>
<organism evidence="2 3">
    <name type="scientific">Arcticibacterium luteifluviistationis</name>
    <dbReference type="NCBI Taxonomy" id="1784714"/>
    <lineage>
        <taxon>Bacteria</taxon>
        <taxon>Pseudomonadati</taxon>
        <taxon>Bacteroidota</taxon>
        <taxon>Cytophagia</taxon>
        <taxon>Cytophagales</taxon>
        <taxon>Leadbetterellaceae</taxon>
        <taxon>Arcticibacterium</taxon>
    </lineage>
</organism>
<dbReference type="Pfam" id="PF14279">
    <property type="entry name" value="HNH_5"/>
    <property type="match status" value="1"/>
</dbReference>
<dbReference type="InterPro" id="IPR029471">
    <property type="entry name" value="HNH_5"/>
</dbReference>
<gene>
    <name evidence="2" type="ORF">DJ013_18525</name>
</gene>
<dbReference type="Proteomes" id="UP000249873">
    <property type="component" value="Chromosome"/>
</dbReference>
<dbReference type="AlphaFoldDB" id="A0A2Z4GGX6"/>
<name>A0A2Z4GGX6_9BACT</name>
<dbReference type="GO" id="GO:0004519">
    <property type="term" value="F:endonuclease activity"/>
    <property type="evidence" value="ECO:0007669"/>
    <property type="project" value="UniProtKB-KW"/>
</dbReference>
<protein>
    <submittedName>
        <fullName evidence="2">HNH endonuclease</fullName>
    </submittedName>
</protein>
<keyword evidence="2" id="KW-0540">Nuclease</keyword>
<keyword evidence="3" id="KW-1185">Reference proteome</keyword>
<dbReference type="SMART" id="SM00507">
    <property type="entry name" value="HNHc"/>
    <property type="match status" value="1"/>
</dbReference>
<accession>A0A2Z4GGX6</accession>
<evidence type="ECO:0000259" key="1">
    <source>
        <dbReference type="SMART" id="SM00507"/>
    </source>
</evidence>
<dbReference type="InterPro" id="IPR052892">
    <property type="entry name" value="NA-targeting_endonuclease"/>
</dbReference>
<reference evidence="2 3" key="1">
    <citation type="submission" date="2018-05" db="EMBL/GenBank/DDBJ databases">
        <title>Complete genome sequence of Arcticibacterium luteifluviistationis SM1504T, a cytophagaceae bacterium isolated from Arctic surface seawater.</title>
        <authorList>
            <person name="Li Y."/>
            <person name="Qin Q.-L."/>
        </authorList>
    </citation>
    <scope>NUCLEOTIDE SEQUENCE [LARGE SCALE GENOMIC DNA]</scope>
    <source>
        <strain evidence="2 3">SM1504</strain>
    </source>
</reference>
<feature type="domain" description="HNH nuclease" evidence="1">
    <location>
        <begin position="71"/>
        <end position="121"/>
    </location>
</feature>
<dbReference type="EMBL" id="CP029480">
    <property type="protein sequence ID" value="AWW00054.1"/>
    <property type="molecule type" value="Genomic_DNA"/>
</dbReference>
<evidence type="ECO:0000313" key="3">
    <source>
        <dbReference type="Proteomes" id="UP000249873"/>
    </source>
</evidence>
<dbReference type="CDD" id="cd00085">
    <property type="entry name" value="HNHc"/>
    <property type="match status" value="1"/>
</dbReference>
<evidence type="ECO:0000313" key="2">
    <source>
        <dbReference type="EMBL" id="AWW00054.1"/>
    </source>
</evidence>
<sequence length="169" mass="18688">MGRKVLVLNADFSAITVCTVPKAFLLVYLNKAELVKDDDKAQLRTVSVSYPLPSVIKLNNYVKVPYKGVVLNRQNVFKRDGNECVYCGRRKDLTLDHVIPKSRGGKTNWANLVAACKSCNGRKGDNTPEEAGMALSKKPFKPTFVMFLRNFSGKVGENWAPYLGASKSA</sequence>
<dbReference type="OrthoDB" id="9802901at2"/>
<dbReference type="InterPro" id="IPR003615">
    <property type="entry name" value="HNH_nuc"/>
</dbReference>
<dbReference type="PANTHER" id="PTHR33877">
    <property type="entry name" value="SLL1193 PROTEIN"/>
    <property type="match status" value="1"/>
</dbReference>
<keyword evidence="2" id="KW-0378">Hydrolase</keyword>
<dbReference type="Gene3D" id="1.10.30.50">
    <property type="match status" value="1"/>
</dbReference>
<keyword evidence="2" id="KW-0255">Endonuclease</keyword>
<dbReference type="RefSeq" id="WP_111373421.1">
    <property type="nucleotide sequence ID" value="NZ_CP029480.1"/>
</dbReference>